<dbReference type="AlphaFoldDB" id="A0A6N2B078"/>
<organism evidence="1">
    <name type="scientific">Solanum chilense</name>
    <name type="common">Tomato</name>
    <name type="synonym">Lycopersicon chilense</name>
    <dbReference type="NCBI Taxonomy" id="4083"/>
    <lineage>
        <taxon>Eukaryota</taxon>
        <taxon>Viridiplantae</taxon>
        <taxon>Streptophyta</taxon>
        <taxon>Embryophyta</taxon>
        <taxon>Tracheophyta</taxon>
        <taxon>Spermatophyta</taxon>
        <taxon>Magnoliopsida</taxon>
        <taxon>eudicotyledons</taxon>
        <taxon>Gunneridae</taxon>
        <taxon>Pentapetalae</taxon>
        <taxon>asterids</taxon>
        <taxon>lamiids</taxon>
        <taxon>Solanales</taxon>
        <taxon>Solanaceae</taxon>
        <taxon>Solanoideae</taxon>
        <taxon>Solaneae</taxon>
        <taxon>Solanum</taxon>
        <taxon>Solanum subgen. Lycopersicon</taxon>
    </lineage>
</organism>
<accession>A0A6N2B078</accession>
<comment type="caution">
    <text evidence="1">The sequence shown here is derived from an EMBL/GenBank/DDBJ whole genome shotgun (WGS) entry which is preliminary data.</text>
</comment>
<name>A0A6N2B078_SOLCI</name>
<dbReference type="EMBL" id="RXGB01005762">
    <property type="protein sequence ID" value="TMW87340.1"/>
    <property type="molecule type" value="Genomic_DNA"/>
</dbReference>
<protein>
    <submittedName>
        <fullName evidence="1">Uncharacterized protein</fullName>
    </submittedName>
</protein>
<evidence type="ECO:0000313" key="1">
    <source>
        <dbReference type="EMBL" id="TMW87340.1"/>
    </source>
</evidence>
<proteinExistence type="predicted"/>
<gene>
    <name evidence="1" type="ORF">EJD97_020085</name>
</gene>
<reference evidence="1" key="1">
    <citation type="submission" date="2019-05" db="EMBL/GenBank/DDBJ databases">
        <title>The de novo reference genome and transcriptome assemblies of the wild tomato species Solanum chilense.</title>
        <authorList>
            <person name="Stam R."/>
            <person name="Nosenko T."/>
            <person name="Hoerger A.C."/>
            <person name="Stephan W."/>
            <person name="Seidel M.A."/>
            <person name="Kuhn J.M.M."/>
            <person name="Haberer G."/>
            <person name="Tellier A."/>
        </authorList>
    </citation>
    <scope>NUCLEOTIDE SEQUENCE</scope>
    <source>
        <tissue evidence="1">Mature leaves</tissue>
    </source>
</reference>
<sequence length="98" mass="11175">MGVGNTKLRGRLTRLEALIGGTNDGENLVDLVTQIQRVSEELTLTKEVFNEKVLMLEAEYSTKHDIAHQEIELVRREKEDLYTEVLLLRRALQGQLSP</sequence>